<reference evidence="1" key="1">
    <citation type="submission" date="2014-09" db="EMBL/GenBank/DDBJ databases">
        <title>Draft genome sequence of an oleaginous Mucoromycotina fungus Mucor ambiguus NBRC6742.</title>
        <authorList>
            <person name="Takeda I."/>
            <person name="Yamane N."/>
            <person name="Morita T."/>
            <person name="Tamano K."/>
            <person name="Machida M."/>
            <person name="Baker S."/>
            <person name="Koike H."/>
        </authorList>
    </citation>
    <scope>NUCLEOTIDE SEQUENCE</scope>
    <source>
        <strain evidence="1">NBRC 6742</strain>
    </source>
</reference>
<dbReference type="Proteomes" id="UP000053815">
    <property type="component" value="Unassembled WGS sequence"/>
</dbReference>
<accession>A0A0C9LWX6</accession>
<keyword evidence="2" id="KW-1185">Reference proteome</keyword>
<name>A0A0C9LWX6_9FUNG</name>
<dbReference type="AlphaFoldDB" id="A0A0C9LWX6"/>
<evidence type="ECO:0000313" key="2">
    <source>
        <dbReference type="Proteomes" id="UP000053815"/>
    </source>
</evidence>
<protein>
    <submittedName>
        <fullName evidence="1">Uncharacterized protein</fullName>
    </submittedName>
</protein>
<organism evidence="1">
    <name type="scientific">Mucor ambiguus</name>
    <dbReference type="NCBI Taxonomy" id="91626"/>
    <lineage>
        <taxon>Eukaryota</taxon>
        <taxon>Fungi</taxon>
        <taxon>Fungi incertae sedis</taxon>
        <taxon>Mucoromycota</taxon>
        <taxon>Mucoromycotina</taxon>
        <taxon>Mucoromycetes</taxon>
        <taxon>Mucorales</taxon>
        <taxon>Mucorineae</taxon>
        <taxon>Mucoraceae</taxon>
        <taxon>Mucor</taxon>
    </lineage>
</organism>
<sequence>MLVHPSRHSVNTKDSQQITFVAIQSLKKCVFPIIPWKTWTLPRSQGGPSILDVNLQHAALYFRWIFPLFHLDSLSFTNNPLLTTLIYRINNQNCSSCHQLPLLFPVTRQQFTKTRRVNTIDMMYKSIDMLPRNFDKVAINLPLFSCYHYQPSSWFGVSFGDPNKVELRCHKVTVQQEWGIIKSSKHLLQATCR</sequence>
<dbReference type="EMBL" id="DF836545">
    <property type="protein sequence ID" value="GAN09290.1"/>
    <property type="molecule type" value="Genomic_DNA"/>
</dbReference>
<evidence type="ECO:0000313" key="1">
    <source>
        <dbReference type="EMBL" id="GAN09290.1"/>
    </source>
</evidence>
<dbReference type="STRING" id="91626.A0A0C9LWX6"/>
<gene>
    <name evidence="1" type="ORF">MAM1_0256d08815</name>
</gene>
<proteinExistence type="predicted"/>
<dbReference type="OrthoDB" id="10620224at2759"/>